<protein>
    <submittedName>
        <fullName evidence="3">Uncharacterized protein</fullName>
    </submittedName>
</protein>
<keyword evidence="2" id="KW-1185">Reference proteome</keyword>
<name>A0A3Q0KG93_SCHMA</name>
<feature type="chain" id="PRO_5040196675" evidence="1">
    <location>
        <begin position="24"/>
        <end position="191"/>
    </location>
</feature>
<keyword evidence="1" id="KW-0732">Signal</keyword>
<dbReference type="Proteomes" id="UP000008854">
    <property type="component" value="Unassembled WGS sequence"/>
</dbReference>
<feature type="signal peptide" evidence="1">
    <location>
        <begin position="1"/>
        <end position="23"/>
    </location>
</feature>
<evidence type="ECO:0000256" key="1">
    <source>
        <dbReference type="SAM" id="SignalP"/>
    </source>
</evidence>
<evidence type="ECO:0000313" key="3">
    <source>
        <dbReference type="WBParaSite" id="Smp_056460.1"/>
    </source>
</evidence>
<organism evidence="2 3">
    <name type="scientific">Schistosoma mansoni</name>
    <name type="common">Blood fluke</name>
    <dbReference type="NCBI Taxonomy" id="6183"/>
    <lineage>
        <taxon>Eukaryota</taxon>
        <taxon>Metazoa</taxon>
        <taxon>Spiralia</taxon>
        <taxon>Lophotrochozoa</taxon>
        <taxon>Platyhelminthes</taxon>
        <taxon>Trematoda</taxon>
        <taxon>Digenea</taxon>
        <taxon>Strigeidida</taxon>
        <taxon>Schistosomatoidea</taxon>
        <taxon>Schistosomatidae</taxon>
        <taxon>Schistosoma</taxon>
    </lineage>
</organism>
<dbReference type="InParanoid" id="A0A3Q0KG93"/>
<dbReference type="WBParaSite" id="Smp_056460.1">
    <property type="protein sequence ID" value="Smp_056460.1"/>
    <property type="gene ID" value="Smp_056460"/>
</dbReference>
<dbReference type="AlphaFoldDB" id="A0A3Q0KG93"/>
<evidence type="ECO:0000313" key="2">
    <source>
        <dbReference type="Proteomes" id="UP000008854"/>
    </source>
</evidence>
<proteinExistence type="predicted"/>
<sequence>MNLSCSLLVNLFHLLFYLSNCHGIDLKQFYLSKRIYEIKKSLMNYDRLITNEKSQFQEKLDEMNNTAFNESASIEEYFNCITRVFKLQIIDEINTECVEIMKNVEDKYAKHYMKSSKSSKIKRCFKNDAENVNRELIEKGTENCRKPNATNEEEINKQTRLLSSLFYNVYKLNVNLFEHQLLLDIYNKMNS</sequence>
<reference evidence="3" key="2">
    <citation type="submission" date="2018-12" db="UniProtKB">
        <authorList>
            <consortium name="WormBaseParasite"/>
        </authorList>
    </citation>
    <scope>IDENTIFICATION</scope>
    <source>
        <strain evidence="3">Puerto Rican</strain>
    </source>
</reference>
<reference evidence="2" key="1">
    <citation type="journal article" date="2012" name="PLoS Negl. Trop. Dis.">
        <title>A systematically improved high quality genome and transcriptome of the human blood fluke Schistosoma mansoni.</title>
        <authorList>
            <person name="Protasio A.V."/>
            <person name="Tsai I.J."/>
            <person name="Babbage A."/>
            <person name="Nichol S."/>
            <person name="Hunt M."/>
            <person name="Aslett M.A."/>
            <person name="De Silva N."/>
            <person name="Velarde G.S."/>
            <person name="Anderson T.J."/>
            <person name="Clark R.C."/>
            <person name="Davidson C."/>
            <person name="Dillon G.P."/>
            <person name="Holroyd N.E."/>
            <person name="LoVerde P.T."/>
            <person name="Lloyd C."/>
            <person name="McQuillan J."/>
            <person name="Oliveira G."/>
            <person name="Otto T.D."/>
            <person name="Parker-Manuel S.J."/>
            <person name="Quail M.A."/>
            <person name="Wilson R.A."/>
            <person name="Zerlotini A."/>
            <person name="Dunne D.W."/>
            <person name="Berriman M."/>
        </authorList>
    </citation>
    <scope>NUCLEOTIDE SEQUENCE [LARGE SCALE GENOMIC DNA]</scope>
    <source>
        <strain evidence="2">Puerto Rican</strain>
    </source>
</reference>
<accession>A0A3Q0KG93</accession>